<dbReference type="PANTHER" id="PTHR47539:SF1">
    <property type="entry name" value="PENTATRICOPEPTIDE REPEAT-CONTAINING PROTEIN OTP51, CHLOROPLASTIC"/>
    <property type="match status" value="1"/>
</dbReference>
<reference evidence="2" key="1">
    <citation type="journal article" date="2006" name="BMC Biol.">
        <title>The complete chloroplast DNA sequence of the green alga Oltmannsiellopsis viridis reveals a distinctive quadripartite architecture in the chloroplast genome of early diverging ulvophytes.</title>
        <authorList>
            <person name="Pombert J.F."/>
            <person name="Lemieux C."/>
            <person name="Turmel M."/>
        </authorList>
    </citation>
    <scope>NUCLEOTIDE SEQUENCE</scope>
</reference>
<dbReference type="Pfam" id="PF03161">
    <property type="entry name" value="LAGLIDADG_2"/>
    <property type="match status" value="1"/>
</dbReference>
<keyword evidence="2" id="KW-0934">Plastid</keyword>
<dbReference type="Gene3D" id="3.10.28.10">
    <property type="entry name" value="Homing endonucleases"/>
    <property type="match status" value="2"/>
</dbReference>
<geneLocation type="chloroplast" evidence="2"/>
<dbReference type="AlphaFoldDB" id="Q8WL06"/>
<name>Q8WL06_9CHLO</name>
<dbReference type="GO" id="GO:0045292">
    <property type="term" value="P:mRNA cis splicing, via spliceosome"/>
    <property type="evidence" value="ECO:0007669"/>
    <property type="project" value="TreeGrafter"/>
</dbReference>
<dbReference type="InterPro" id="IPR004860">
    <property type="entry name" value="LAGLIDADG_dom"/>
</dbReference>
<evidence type="ECO:0000259" key="1">
    <source>
        <dbReference type="Pfam" id="PF03161"/>
    </source>
</evidence>
<keyword evidence="2" id="KW-0150">Chloroplast</keyword>
<protein>
    <recommendedName>
        <fullName evidence="1">Homing endonuclease LAGLIDADG domain-containing protein</fullName>
    </recommendedName>
</protein>
<dbReference type="GO" id="GO:0048564">
    <property type="term" value="P:photosystem I assembly"/>
    <property type="evidence" value="ECO:0007669"/>
    <property type="project" value="TreeGrafter"/>
</dbReference>
<dbReference type="InterPro" id="IPR052500">
    <property type="entry name" value="Chloro/Mito_RNA_Process"/>
</dbReference>
<organism evidence="2">
    <name type="scientific">Chlamydomonas frankii</name>
    <dbReference type="NCBI Taxonomy" id="28455"/>
    <lineage>
        <taxon>Eukaryota</taxon>
        <taxon>Viridiplantae</taxon>
        <taxon>Chlorophyta</taxon>
        <taxon>core chlorophytes</taxon>
        <taxon>Chlorophyceae</taxon>
        <taxon>CS clade</taxon>
        <taxon>Chlamydomonadales</taxon>
        <taxon>Chlamydomonadaceae</taxon>
        <taxon>Chlamydomonas</taxon>
    </lineage>
</organism>
<dbReference type="SUPFAM" id="SSF55608">
    <property type="entry name" value="Homing endonucleases"/>
    <property type="match status" value="1"/>
</dbReference>
<proteinExistence type="predicted"/>
<dbReference type="InterPro" id="IPR027434">
    <property type="entry name" value="Homing_endonucl"/>
</dbReference>
<dbReference type="PANTHER" id="PTHR47539">
    <property type="entry name" value="PENTATRICOPEPTIDE REPEAT-CONTAINING PROTEIN OTP51, CHLOROPLASTIC"/>
    <property type="match status" value="1"/>
</dbReference>
<feature type="domain" description="Homing endonuclease LAGLIDADG" evidence="1">
    <location>
        <begin position="22"/>
        <end position="177"/>
    </location>
</feature>
<sequence length="214" mass="25051">MSNTTEIRKYKEGLRLTDLQRDLILGLMLGDGHLETQNKGHTYRLLVEQSYPFHESYAMHLYDVLKPLVLTPPKKVKNDKAIFFRTLSHQSFRFYANLFYKDGKKSVPKFIHKYLNDRVLAYWYMDDGALKGKNPSGISRTGKRLHTEGFTKLDVERFIFALNFLGIETTINKQTKVVKDLVKTYYLLNITAKGEKVLTERIKPYVIESMQYKL</sequence>
<accession>Q8WL06</accession>
<evidence type="ECO:0000313" key="2">
    <source>
        <dbReference type="EMBL" id="AAL34367.1"/>
    </source>
</evidence>
<dbReference type="GO" id="GO:0000373">
    <property type="term" value="P:Group II intron splicing"/>
    <property type="evidence" value="ECO:0007669"/>
    <property type="project" value="TreeGrafter"/>
</dbReference>
<dbReference type="EMBL" id="L43352">
    <property type="protein sequence ID" value="AAL34367.1"/>
    <property type="molecule type" value="Genomic_DNA"/>
</dbReference>
<dbReference type="GO" id="GO:0004519">
    <property type="term" value="F:endonuclease activity"/>
    <property type="evidence" value="ECO:0007669"/>
    <property type="project" value="InterPro"/>
</dbReference>